<evidence type="ECO:0000313" key="3">
    <source>
        <dbReference type="Proteomes" id="UP000038040"/>
    </source>
</evidence>
<dbReference type="Proteomes" id="UP000274756">
    <property type="component" value="Unassembled WGS sequence"/>
</dbReference>
<feature type="region of interest" description="Disordered" evidence="1">
    <location>
        <begin position="181"/>
        <end position="213"/>
    </location>
</feature>
<keyword evidence="4" id="KW-1185">Reference proteome</keyword>
<accession>A0A0N4UES4</accession>
<feature type="compositionally biased region" description="Polar residues" evidence="1">
    <location>
        <begin position="47"/>
        <end position="70"/>
    </location>
</feature>
<feature type="compositionally biased region" description="Acidic residues" evidence="1">
    <location>
        <begin position="182"/>
        <end position="195"/>
    </location>
</feature>
<organism evidence="3 5">
    <name type="scientific">Dracunculus medinensis</name>
    <name type="common">Guinea worm</name>
    <dbReference type="NCBI Taxonomy" id="318479"/>
    <lineage>
        <taxon>Eukaryota</taxon>
        <taxon>Metazoa</taxon>
        <taxon>Ecdysozoa</taxon>
        <taxon>Nematoda</taxon>
        <taxon>Chromadorea</taxon>
        <taxon>Rhabditida</taxon>
        <taxon>Spirurina</taxon>
        <taxon>Dracunculoidea</taxon>
        <taxon>Dracunculidae</taxon>
        <taxon>Dracunculus</taxon>
    </lineage>
</organism>
<dbReference type="EMBL" id="UYYG01001181">
    <property type="protein sequence ID" value="VDN59447.1"/>
    <property type="molecule type" value="Genomic_DNA"/>
</dbReference>
<feature type="region of interest" description="Disordered" evidence="1">
    <location>
        <begin position="34"/>
        <end position="83"/>
    </location>
</feature>
<feature type="compositionally biased region" description="Acidic residues" evidence="1">
    <location>
        <begin position="303"/>
        <end position="319"/>
    </location>
</feature>
<dbReference type="WBParaSite" id="DME_0000589601-mRNA-1">
    <property type="protein sequence ID" value="DME_0000589601-mRNA-1"/>
    <property type="gene ID" value="DME_0000589601"/>
</dbReference>
<evidence type="ECO:0000313" key="5">
    <source>
        <dbReference type="WBParaSite" id="DME_0000589601-mRNA-1"/>
    </source>
</evidence>
<proteinExistence type="predicted"/>
<dbReference type="Proteomes" id="UP000038040">
    <property type="component" value="Unplaced"/>
</dbReference>
<sequence>MFDFSVLQPKSHDDKKIEYLSDDTRMAHVRDSNFVGENSETELEMQKWTTSQSNGSRQNLLGTSSTFSDDMSSHRESDCTTGESGNYDCGLQAITHAPCSFDFSNEYSTPPHEQYNEKHDSDFARENDYKFYAGNNEKRYRIEGSENGIHVDGVEIDDTWQNEGEEPRWTDRKQRMWTTVFNEEEEKLEDNDDYSSETTDNRSSVVGNVQSRIDLNSYQSARLDDEKSQNDVHEPQFLQLNNVISSIHRTQSSSDALDKPIVPDEVPDPFFHHGNSNGDEMQRTRPEIKITDHDKDKEHRGDDDSDVETSPSSDEDDYPDQAISIIIIHKIKA</sequence>
<evidence type="ECO:0000256" key="1">
    <source>
        <dbReference type="SAM" id="MobiDB-lite"/>
    </source>
</evidence>
<reference evidence="5" key="1">
    <citation type="submission" date="2017-02" db="UniProtKB">
        <authorList>
            <consortium name="WormBaseParasite"/>
        </authorList>
    </citation>
    <scope>IDENTIFICATION</scope>
</reference>
<feature type="compositionally biased region" description="Polar residues" evidence="1">
    <location>
        <begin position="196"/>
        <end position="213"/>
    </location>
</feature>
<feature type="compositionally biased region" description="Basic and acidic residues" evidence="1">
    <location>
        <begin position="280"/>
        <end position="302"/>
    </location>
</feature>
<dbReference type="AlphaFoldDB" id="A0A0N4UES4"/>
<reference evidence="2 4" key="2">
    <citation type="submission" date="2018-11" db="EMBL/GenBank/DDBJ databases">
        <authorList>
            <consortium name="Pathogen Informatics"/>
        </authorList>
    </citation>
    <scope>NUCLEOTIDE SEQUENCE [LARGE SCALE GENOMIC DNA]</scope>
</reference>
<gene>
    <name evidence="2" type="ORF">DME_LOCUS9420</name>
</gene>
<name>A0A0N4UES4_DRAME</name>
<protein>
    <submittedName>
        <fullName evidence="2 5">Uncharacterized protein</fullName>
    </submittedName>
</protein>
<evidence type="ECO:0000313" key="4">
    <source>
        <dbReference type="Proteomes" id="UP000274756"/>
    </source>
</evidence>
<feature type="region of interest" description="Disordered" evidence="1">
    <location>
        <begin position="272"/>
        <end position="322"/>
    </location>
</feature>
<evidence type="ECO:0000313" key="2">
    <source>
        <dbReference type="EMBL" id="VDN59447.1"/>
    </source>
</evidence>